<gene>
    <name evidence="3" type="ORF">SAMN02745129_4051</name>
</gene>
<dbReference type="RefSeq" id="WP_067663778.1">
    <property type="nucleotide sequence ID" value="NZ_FQXG01000007.1"/>
</dbReference>
<protein>
    <submittedName>
        <fullName evidence="3">Uncharacterized protein</fullName>
    </submittedName>
</protein>
<feature type="coiled-coil region" evidence="1">
    <location>
        <begin position="145"/>
        <end position="208"/>
    </location>
</feature>
<feature type="signal peptide" evidence="2">
    <location>
        <begin position="1"/>
        <end position="23"/>
    </location>
</feature>
<accession>A0A1M5YC40</accession>
<dbReference type="AlphaFoldDB" id="A0A1M5YC40"/>
<evidence type="ECO:0000256" key="1">
    <source>
        <dbReference type="SAM" id="Coils"/>
    </source>
</evidence>
<evidence type="ECO:0000313" key="4">
    <source>
        <dbReference type="Proteomes" id="UP000184268"/>
    </source>
</evidence>
<keyword evidence="1" id="KW-0175">Coiled coil</keyword>
<evidence type="ECO:0000313" key="3">
    <source>
        <dbReference type="EMBL" id="SHI09408.1"/>
    </source>
</evidence>
<proteinExistence type="predicted"/>
<keyword evidence="2" id="KW-0732">Signal</keyword>
<evidence type="ECO:0000256" key="2">
    <source>
        <dbReference type="SAM" id="SignalP"/>
    </source>
</evidence>
<reference evidence="4" key="1">
    <citation type="submission" date="2016-11" db="EMBL/GenBank/DDBJ databases">
        <authorList>
            <person name="Varghese N."/>
            <person name="Submissions S."/>
        </authorList>
    </citation>
    <scope>NUCLEOTIDE SEQUENCE [LARGE SCALE GENOMIC DNA]</scope>
    <source>
        <strain evidence="4">DSM 16917</strain>
    </source>
</reference>
<sequence length="216" mass="24560">MGRIRRFVSVCLMAGLFSGMAWAQPVTPLSDDEQTSVLKVQQRYTLGPNDRPRDARQLTLFQARRSASHYLAEQEMIQTAPSLPAAQWHTLIAAYLETVASEDQHSVDWEGMDQLELSARLRIAKPTLQAALSQVQGDAAAQQQLQATTRTQRHLQLQLRDLQAQIHQWHGEQKAELKDLRQQRLALLKQLERERQQLRQQLNATRLPASPEASAQ</sequence>
<dbReference type="STRING" id="299255.SAMN02745129_4051"/>
<organism evidence="3 4">
    <name type="scientific">Ferrimonas marina</name>
    <dbReference type="NCBI Taxonomy" id="299255"/>
    <lineage>
        <taxon>Bacteria</taxon>
        <taxon>Pseudomonadati</taxon>
        <taxon>Pseudomonadota</taxon>
        <taxon>Gammaproteobacteria</taxon>
        <taxon>Alteromonadales</taxon>
        <taxon>Ferrimonadaceae</taxon>
        <taxon>Ferrimonas</taxon>
    </lineage>
</organism>
<dbReference type="Proteomes" id="UP000184268">
    <property type="component" value="Unassembled WGS sequence"/>
</dbReference>
<dbReference type="EMBL" id="FQXG01000007">
    <property type="protein sequence ID" value="SHI09408.1"/>
    <property type="molecule type" value="Genomic_DNA"/>
</dbReference>
<feature type="chain" id="PRO_5009915240" evidence="2">
    <location>
        <begin position="24"/>
        <end position="216"/>
    </location>
</feature>
<name>A0A1M5YC40_9GAMM</name>
<keyword evidence="4" id="KW-1185">Reference proteome</keyword>